<reference evidence="1" key="1">
    <citation type="submission" date="2021-01" db="EMBL/GenBank/DDBJ databases">
        <authorList>
            <person name="Kaushik A."/>
        </authorList>
    </citation>
    <scope>NUCLEOTIDE SEQUENCE</scope>
    <source>
        <strain evidence="1">AG4-RS23</strain>
    </source>
</reference>
<gene>
    <name evidence="1" type="ORF">RDB_LOCUS76238</name>
</gene>
<accession>A0A8H3GTC7</accession>
<evidence type="ECO:0000313" key="1">
    <source>
        <dbReference type="EMBL" id="CAE6467203.1"/>
    </source>
</evidence>
<proteinExistence type="predicted"/>
<protein>
    <recommendedName>
        <fullName evidence="3">Fungal-specific transcription factor domain protein</fullName>
    </recommendedName>
</protein>
<dbReference type="AlphaFoldDB" id="A0A8H3GTC7"/>
<evidence type="ECO:0000313" key="2">
    <source>
        <dbReference type="Proteomes" id="UP000663861"/>
    </source>
</evidence>
<dbReference type="Proteomes" id="UP000663861">
    <property type="component" value="Unassembled WGS sequence"/>
</dbReference>
<dbReference type="EMBL" id="CAJMWY010001435">
    <property type="protein sequence ID" value="CAE6467203.1"/>
    <property type="molecule type" value="Genomic_DNA"/>
</dbReference>
<dbReference type="InterPro" id="IPR021858">
    <property type="entry name" value="Fun_TF"/>
</dbReference>
<sequence>MGHQAHSIQPACYMAPYTSHGVAGIPAGGGASEPAQEVPITNQLASSSTISRPFVDLTTDLHESHALEVNTVNSGSIHPSPSTSTTTPLSSGQASLLAALFSLGQSLGSDTSPQGSQPNTNPNVTLISTWTPQYTGKQDDARLHEYNTLEYFSTVIRPEIVLDRGAENNALPFVLQGYASLIGRMALEPQKLMSGARDFVFRHFEDGEESRWIVGLLANVGSRIATVEVMKEQYDPEPLISVLNSTVRRRVTAVKSRPNSTRAELAMVLSSALEVLAIHNYANSPTEAIGLRREVAPIFRQLCLDTPDTPIDLVRILQHPLRSIRQYAGTSAIFGVLSDMPTVLRYEVPVPGSQHSNPYLPLLAIQEDGIIQWVYGVPNQITLLLATMKAMKQDRFVPNEEVVALLERDIREVPPFTGSASDRFLAVMRSVVQECWRQTAFIYLYMGVCGDPSDASRVVGAFRRFIELLNGTRPGRLPDEILTPSLIIVAPAAQRIRDREVIRQRAVRLRQHGQTYPSNDSILRIIEDYWARADAEGRPIMWSDIAVSRARVLGR</sequence>
<dbReference type="Pfam" id="PF11951">
    <property type="entry name" value="Fungal_trans_2"/>
    <property type="match status" value="1"/>
</dbReference>
<organism evidence="1 2">
    <name type="scientific">Rhizoctonia solani</name>
    <dbReference type="NCBI Taxonomy" id="456999"/>
    <lineage>
        <taxon>Eukaryota</taxon>
        <taxon>Fungi</taxon>
        <taxon>Dikarya</taxon>
        <taxon>Basidiomycota</taxon>
        <taxon>Agaricomycotina</taxon>
        <taxon>Agaricomycetes</taxon>
        <taxon>Cantharellales</taxon>
        <taxon>Ceratobasidiaceae</taxon>
        <taxon>Rhizoctonia</taxon>
    </lineage>
</organism>
<comment type="caution">
    <text evidence="1">The sequence shown here is derived from an EMBL/GenBank/DDBJ whole genome shotgun (WGS) entry which is preliminary data.</text>
</comment>
<name>A0A8H3GTC7_9AGAM</name>
<evidence type="ECO:0008006" key="3">
    <source>
        <dbReference type="Google" id="ProtNLM"/>
    </source>
</evidence>